<gene>
    <name evidence="2" type="ORF">AMORRO_LOCUS15020</name>
</gene>
<dbReference type="EMBL" id="CAJVPV010032806">
    <property type="protein sequence ID" value="CAG8745696.1"/>
    <property type="molecule type" value="Genomic_DNA"/>
</dbReference>
<feature type="compositionally biased region" description="Basic and acidic residues" evidence="1">
    <location>
        <begin position="52"/>
        <end position="66"/>
    </location>
</feature>
<feature type="region of interest" description="Disordered" evidence="1">
    <location>
        <begin position="117"/>
        <end position="151"/>
    </location>
</feature>
<dbReference type="Proteomes" id="UP000789342">
    <property type="component" value="Unassembled WGS sequence"/>
</dbReference>
<feature type="compositionally biased region" description="Basic and acidic residues" evidence="1">
    <location>
        <begin position="117"/>
        <end position="134"/>
    </location>
</feature>
<name>A0A9N9IS37_9GLOM</name>
<evidence type="ECO:0000256" key="1">
    <source>
        <dbReference type="SAM" id="MobiDB-lite"/>
    </source>
</evidence>
<proteinExistence type="predicted"/>
<feature type="non-terminal residue" evidence="2">
    <location>
        <position position="1"/>
    </location>
</feature>
<reference evidence="2" key="1">
    <citation type="submission" date="2021-06" db="EMBL/GenBank/DDBJ databases">
        <authorList>
            <person name="Kallberg Y."/>
            <person name="Tangrot J."/>
            <person name="Rosling A."/>
        </authorList>
    </citation>
    <scope>NUCLEOTIDE SEQUENCE</scope>
    <source>
        <strain evidence="2">CL551</strain>
    </source>
</reference>
<dbReference type="AlphaFoldDB" id="A0A9N9IS37"/>
<evidence type="ECO:0000313" key="2">
    <source>
        <dbReference type="EMBL" id="CAG8745696.1"/>
    </source>
</evidence>
<sequence length="151" mass="17297">SISVPCGYWGGQVGEWMRTNVIDVVKAYKLFCIGQGVIGNKDDREEGVEGESVEREKVEQNEKDEWDTDMEKALEECEEFKSYNDILIIVGRKPREDELVDPMKNFKMDDFELKKLKVEEHSNGKNEDAGKGESAEELEISDEDLKDKEVS</sequence>
<evidence type="ECO:0000313" key="3">
    <source>
        <dbReference type="Proteomes" id="UP000789342"/>
    </source>
</evidence>
<organism evidence="2 3">
    <name type="scientific">Acaulospora morrowiae</name>
    <dbReference type="NCBI Taxonomy" id="94023"/>
    <lineage>
        <taxon>Eukaryota</taxon>
        <taxon>Fungi</taxon>
        <taxon>Fungi incertae sedis</taxon>
        <taxon>Mucoromycota</taxon>
        <taxon>Glomeromycotina</taxon>
        <taxon>Glomeromycetes</taxon>
        <taxon>Diversisporales</taxon>
        <taxon>Acaulosporaceae</taxon>
        <taxon>Acaulospora</taxon>
    </lineage>
</organism>
<keyword evidence="3" id="KW-1185">Reference proteome</keyword>
<protein>
    <submittedName>
        <fullName evidence="2">13475_t:CDS:1</fullName>
    </submittedName>
</protein>
<comment type="caution">
    <text evidence="2">The sequence shown here is derived from an EMBL/GenBank/DDBJ whole genome shotgun (WGS) entry which is preliminary data.</text>
</comment>
<feature type="region of interest" description="Disordered" evidence="1">
    <location>
        <begin position="43"/>
        <end position="66"/>
    </location>
</feature>
<accession>A0A9N9IS37</accession>